<dbReference type="OrthoDB" id="3579740at2"/>
<dbReference type="AlphaFoldDB" id="A0A426K5K8"/>
<gene>
    <name evidence="3" type="ORF">EIL87_02135</name>
</gene>
<dbReference type="Proteomes" id="UP000274515">
    <property type="component" value="Unassembled WGS sequence"/>
</dbReference>
<evidence type="ECO:0000256" key="1">
    <source>
        <dbReference type="SAM" id="MobiDB-lite"/>
    </source>
</evidence>
<dbReference type="PROSITE" id="PS51257">
    <property type="entry name" value="PROKAR_LIPOPROTEIN"/>
    <property type="match status" value="1"/>
</dbReference>
<sequence>MAARTTTAALGFAAALIAATACDSARAPGPPATPAPAPPSTSALTPQPPPSAPAEPSPEQPPRQELPPSGPNTGAATEDSPSSEGATDPDAEDPSPAGEGSGTGSEEDFQEYRQESGYPYSYEEHDRLPGYLQCGTACGQEPTSGEVQRQHLCERGILDDGC</sequence>
<feature type="region of interest" description="Disordered" evidence="1">
    <location>
        <begin position="23"/>
        <end position="125"/>
    </location>
</feature>
<evidence type="ECO:0000313" key="4">
    <source>
        <dbReference type="Proteomes" id="UP000274515"/>
    </source>
</evidence>
<keyword evidence="4" id="KW-1185">Reference proteome</keyword>
<feature type="chain" id="PRO_5039296245" description="Calcium-binding protein" evidence="2">
    <location>
        <begin position="28"/>
        <end position="162"/>
    </location>
</feature>
<dbReference type="RefSeq" id="WP_125088388.1">
    <property type="nucleotide sequence ID" value="NZ_RSAA01000001.1"/>
</dbReference>
<accession>A0A426K5K8</accession>
<protein>
    <recommendedName>
        <fullName evidence="5">Calcium-binding protein</fullName>
    </recommendedName>
</protein>
<comment type="caution">
    <text evidence="3">The sequence shown here is derived from an EMBL/GenBank/DDBJ whole genome shotgun (WGS) entry which is preliminary data.</text>
</comment>
<feature type="compositionally biased region" description="Polar residues" evidence="1">
    <location>
        <begin position="71"/>
        <end position="85"/>
    </location>
</feature>
<keyword evidence="2" id="KW-0732">Signal</keyword>
<name>A0A426K5K8_9PSEU</name>
<evidence type="ECO:0000256" key="2">
    <source>
        <dbReference type="SAM" id="SignalP"/>
    </source>
</evidence>
<proteinExistence type="predicted"/>
<feature type="compositionally biased region" description="Pro residues" evidence="1">
    <location>
        <begin position="46"/>
        <end position="70"/>
    </location>
</feature>
<dbReference type="EMBL" id="RSAA01000001">
    <property type="protein sequence ID" value="RRO20683.1"/>
    <property type="molecule type" value="Genomic_DNA"/>
</dbReference>
<evidence type="ECO:0008006" key="5">
    <source>
        <dbReference type="Google" id="ProtNLM"/>
    </source>
</evidence>
<reference evidence="3 4" key="1">
    <citation type="submission" date="2018-11" db="EMBL/GenBank/DDBJ databases">
        <title>Saccharopolyspora rhizosphaerae sp. nov., an actinomycete isolated from rhizosphere soil in Thailand.</title>
        <authorList>
            <person name="Intra B."/>
            <person name="Euanorasetr J."/>
            <person name="Take A."/>
            <person name="Inahashi Y."/>
            <person name="Mori M."/>
            <person name="Panbangred W."/>
            <person name="Matsumoto A."/>
        </authorList>
    </citation>
    <scope>NUCLEOTIDE SEQUENCE [LARGE SCALE GENOMIC DNA]</scope>
    <source>
        <strain evidence="3 4">H219</strain>
    </source>
</reference>
<feature type="compositionally biased region" description="Pro residues" evidence="1">
    <location>
        <begin position="28"/>
        <end position="39"/>
    </location>
</feature>
<evidence type="ECO:0000313" key="3">
    <source>
        <dbReference type="EMBL" id="RRO20683.1"/>
    </source>
</evidence>
<feature type="signal peptide" evidence="2">
    <location>
        <begin position="1"/>
        <end position="27"/>
    </location>
</feature>
<organism evidence="3 4">
    <name type="scientific">Saccharopolyspora rhizosphaerae</name>
    <dbReference type="NCBI Taxonomy" id="2492662"/>
    <lineage>
        <taxon>Bacteria</taxon>
        <taxon>Bacillati</taxon>
        <taxon>Actinomycetota</taxon>
        <taxon>Actinomycetes</taxon>
        <taxon>Pseudonocardiales</taxon>
        <taxon>Pseudonocardiaceae</taxon>
        <taxon>Saccharopolyspora</taxon>
    </lineage>
</organism>